<organism evidence="3">
    <name type="scientific">uncultured Rubrobacteraceae bacterium</name>
    <dbReference type="NCBI Taxonomy" id="349277"/>
    <lineage>
        <taxon>Bacteria</taxon>
        <taxon>Bacillati</taxon>
        <taxon>Actinomycetota</taxon>
        <taxon>Rubrobacteria</taxon>
        <taxon>Rubrobacterales</taxon>
        <taxon>Rubrobacteraceae</taxon>
        <taxon>environmental samples</taxon>
    </lineage>
</organism>
<dbReference type="PANTHER" id="PTHR42912:SF93">
    <property type="entry name" value="N6-ADENOSINE-METHYLTRANSFERASE TMT1A"/>
    <property type="match status" value="1"/>
</dbReference>
<feature type="region of interest" description="Disordered" evidence="1">
    <location>
        <begin position="226"/>
        <end position="256"/>
    </location>
</feature>
<proteinExistence type="predicted"/>
<reference evidence="3" key="1">
    <citation type="submission" date="2020-02" db="EMBL/GenBank/DDBJ databases">
        <authorList>
            <person name="Meier V. D."/>
        </authorList>
    </citation>
    <scope>NUCLEOTIDE SEQUENCE</scope>
    <source>
        <strain evidence="3">AVDCRST_MAG05</strain>
    </source>
</reference>
<evidence type="ECO:0000313" key="3">
    <source>
        <dbReference type="EMBL" id="CAA9526870.1"/>
    </source>
</evidence>
<gene>
    <name evidence="3" type="ORF">AVDCRST_MAG05-4049</name>
</gene>
<protein>
    <submittedName>
        <fullName evidence="3">Menaquinone biosynthesis methyltransferase</fullName>
    </submittedName>
</protein>
<evidence type="ECO:0000256" key="2">
    <source>
        <dbReference type="SAM" id="Phobius"/>
    </source>
</evidence>
<dbReference type="AlphaFoldDB" id="A0A6J4TM87"/>
<keyword evidence="2" id="KW-0472">Membrane</keyword>
<keyword evidence="3" id="KW-0489">Methyltransferase</keyword>
<feature type="compositionally biased region" description="Basic and acidic residues" evidence="1">
    <location>
        <begin position="226"/>
        <end position="238"/>
    </location>
</feature>
<dbReference type="InterPro" id="IPR050508">
    <property type="entry name" value="Methyltransf_Superfamily"/>
</dbReference>
<dbReference type="EMBL" id="CADCVM010000444">
    <property type="protein sequence ID" value="CAA9526870.1"/>
    <property type="molecule type" value="Genomic_DNA"/>
</dbReference>
<dbReference type="GO" id="GO:0008168">
    <property type="term" value="F:methyltransferase activity"/>
    <property type="evidence" value="ECO:0007669"/>
    <property type="project" value="UniProtKB-KW"/>
</dbReference>
<dbReference type="InterPro" id="IPR029063">
    <property type="entry name" value="SAM-dependent_MTases_sf"/>
</dbReference>
<feature type="transmembrane region" description="Helical" evidence="2">
    <location>
        <begin position="21"/>
        <end position="38"/>
    </location>
</feature>
<dbReference type="CDD" id="cd02440">
    <property type="entry name" value="AdoMet_MTases"/>
    <property type="match status" value="1"/>
</dbReference>
<keyword evidence="2" id="KW-1133">Transmembrane helix</keyword>
<dbReference type="SUPFAM" id="SSF53335">
    <property type="entry name" value="S-adenosyl-L-methionine-dependent methyltransferases"/>
    <property type="match status" value="1"/>
</dbReference>
<name>A0A6J4TM87_9ACTN</name>
<evidence type="ECO:0000256" key="1">
    <source>
        <dbReference type="SAM" id="MobiDB-lite"/>
    </source>
</evidence>
<dbReference type="PANTHER" id="PTHR42912">
    <property type="entry name" value="METHYLTRANSFERASE"/>
    <property type="match status" value="1"/>
</dbReference>
<dbReference type="Pfam" id="PF01209">
    <property type="entry name" value="Ubie_methyltran"/>
    <property type="match status" value="1"/>
</dbReference>
<dbReference type="GO" id="GO:0032259">
    <property type="term" value="P:methylation"/>
    <property type="evidence" value="ECO:0007669"/>
    <property type="project" value="UniProtKB-KW"/>
</dbReference>
<keyword evidence="3" id="KW-0808">Transferase</keyword>
<accession>A0A6J4TM87</accession>
<sequence>MKTKKRNRRSDGWIARAVSRTALAGTAAVIAYALWWRMNPSACPYGVRFFVELPHPFITRRRLREILAPRPGERVLEVGPGTGYYALHTARWLQPGGTLEVLDLQQGMLDHTLGRARRQGITNIVAARGDAQALPYPDGLFDAAYLTLVLGEVPDQHAALRDLGRVLKPDGRLVVGEVFPDFHMVPFGTLKERAEAEGLTFERRVGGPLGYFALFRALSTLRGRRDMEDGRAPDDTGRTGRVVGAPELGPFRRAKS</sequence>
<dbReference type="Gene3D" id="3.40.50.150">
    <property type="entry name" value="Vaccinia Virus protein VP39"/>
    <property type="match status" value="1"/>
</dbReference>
<keyword evidence="2" id="KW-0812">Transmembrane</keyword>